<protein>
    <submittedName>
        <fullName evidence="1">Spherulation-specific family 4 protein</fullName>
    </submittedName>
</protein>
<name>A0ABR7LS26_9ACTN</name>
<evidence type="ECO:0000313" key="2">
    <source>
        <dbReference type="Proteomes" id="UP000805614"/>
    </source>
</evidence>
<sequence>MPTSFAGDAGAGGSAAEAPDALLVPAYFHPAHFPAEWARLTDPRLLAVVLNVHNGPGSTRDPEFAAAVARIERSGGTVVGYIDTAYGARPAADIQAEARRYRNWYGVADVFLDQVSAGPEALPAYRSICAALRDRHAEFVVFNHGTHPDPGYAAVADLLVTFEGPWSAYEQMRPPAWAMELPTERLCHLVYAVPPEACDPAMRLARCNNAGIAYVTDGDGANPWGGLPGYFEHELTLIS</sequence>
<accession>A0ABR7LS26</accession>
<organism evidence="1 2">
    <name type="scientific">Actinomadura alba</name>
    <dbReference type="NCBI Taxonomy" id="406431"/>
    <lineage>
        <taxon>Bacteria</taxon>
        <taxon>Bacillati</taxon>
        <taxon>Actinomycetota</taxon>
        <taxon>Actinomycetes</taxon>
        <taxon>Streptosporangiales</taxon>
        <taxon>Thermomonosporaceae</taxon>
        <taxon>Actinomadura</taxon>
    </lineage>
</organism>
<keyword evidence="2" id="KW-1185">Reference proteome</keyword>
<dbReference type="Proteomes" id="UP000805614">
    <property type="component" value="Unassembled WGS sequence"/>
</dbReference>
<comment type="caution">
    <text evidence="1">The sequence shown here is derived from an EMBL/GenBank/DDBJ whole genome shotgun (WGS) entry which is preliminary data.</text>
</comment>
<dbReference type="Pfam" id="PF12138">
    <property type="entry name" value="Spherulin4"/>
    <property type="match status" value="1"/>
</dbReference>
<evidence type="ECO:0000313" key="1">
    <source>
        <dbReference type="EMBL" id="MBC6467290.1"/>
    </source>
</evidence>
<dbReference type="PANTHER" id="PTHR35040">
    <property type="match status" value="1"/>
</dbReference>
<dbReference type="EMBL" id="JABVEC010000012">
    <property type="protein sequence ID" value="MBC6467290.1"/>
    <property type="molecule type" value="Genomic_DNA"/>
</dbReference>
<dbReference type="PANTHER" id="PTHR35040:SF9">
    <property type="entry name" value="4-LIKE CELL SURFACE PROTEIN, PUTATIVE (AFU_ORTHOLOGUE AFUA_4G14080)-RELATED"/>
    <property type="match status" value="1"/>
</dbReference>
<gene>
    <name evidence="1" type="ORF">HKK74_17560</name>
</gene>
<dbReference type="InterPro" id="IPR021986">
    <property type="entry name" value="Spherulin4"/>
</dbReference>
<reference evidence="1 2" key="1">
    <citation type="submission" date="2020-06" db="EMBL/GenBank/DDBJ databases">
        <title>Actinomadura xiongansis sp. nov., isolated from soil of Baiyangdian.</title>
        <authorList>
            <person name="Zhang X."/>
        </authorList>
    </citation>
    <scope>NUCLEOTIDE SEQUENCE [LARGE SCALE GENOMIC DNA]</scope>
    <source>
        <strain evidence="1 2">HBUM206468</strain>
    </source>
</reference>
<proteinExistence type="predicted"/>